<dbReference type="GO" id="GO:0006273">
    <property type="term" value="P:lagging strand elongation"/>
    <property type="evidence" value="ECO:0007669"/>
    <property type="project" value="TreeGrafter"/>
</dbReference>
<evidence type="ECO:0000259" key="14">
    <source>
        <dbReference type="Pfam" id="PF03104"/>
    </source>
</evidence>
<dbReference type="InterPro" id="IPR006134">
    <property type="entry name" value="DNA-dir_DNA_pol_B_multi_dom"/>
</dbReference>
<evidence type="ECO:0000256" key="4">
    <source>
        <dbReference type="ARBA" id="ARBA00022695"/>
    </source>
</evidence>
<evidence type="ECO:0000259" key="13">
    <source>
        <dbReference type="Pfam" id="PF00136"/>
    </source>
</evidence>
<dbReference type="InterPro" id="IPR006172">
    <property type="entry name" value="DNA-dir_DNA_pol_B"/>
</dbReference>
<evidence type="ECO:0000256" key="8">
    <source>
        <dbReference type="ARBA" id="ARBA00022833"/>
    </source>
</evidence>
<comment type="catalytic activity">
    <reaction evidence="12">
        <text>DNA(n) + a 2'-deoxyribonucleoside 5'-triphosphate = DNA(n+1) + diphosphate</text>
        <dbReference type="Rhea" id="RHEA:22508"/>
        <dbReference type="Rhea" id="RHEA-COMP:17339"/>
        <dbReference type="Rhea" id="RHEA-COMP:17340"/>
        <dbReference type="ChEBI" id="CHEBI:33019"/>
        <dbReference type="ChEBI" id="CHEBI:61560"/>
        <dbReference type="ChEBI" id="CHEBI:173112"/>
        <dbReference type="EC" id="2.7.7.7"/>
    </reaction>
</comment>
<evidence type="ECO:0000313" key="16">
    <source>
        <dbReference type="Proteomes" id="UP001165289"/>
    </source>
</evidence>
<dbReference type="InterPro" id="IPR042087">
    <property type="entry name" value="DNA_pol_B_thumb"/>
</dbReference>
<name>A0AAV7KH21_9METZ</name>
<keyword evidence="7" id="KW-0863">Zinc-finger</keyword>
<reference evidence="15 16" key="1">
    <citation type="journal article" date="2023" name="BMC Biol.">
        <title>The compact genome of the sponge Oopsacas minuta (Hexactinellida) is lacking key metazoan core genes.</title>
        <authorList>
            <person name="Santini S."/>
            <person name="Schenkelaars Q."/>
            <person name="Jourda C."/>
            <person name="Duchesne M."/>
            <person name="Belahbib H."/>
            <person name="Rocher C."/>
            <person name="Selva M."/>
            <person name="Riesgo A."/>
            <person name="Vervoort M."/>
            <person name="Leys S.P."/>
            <person name="Kodjabachian L."/>
            <person name="Le Bivic A."/>
            <person name="Borchiellini C."/>
            <person name="Claverie J.M."/>
            <person name="Renard E."/>
        </authorList>
    </citation>
    <scope>NUCLEOTIDE SEQUENCE [LARGE SCALE GENOMIC DNA]</scope>
    <source>
        <strain evidence="15">SPO-2</strain>
    </source>
</reference>
<dbReference type="Gene3D" id="1.10.287.690">
    <property type="entry name" value="Helix hairpin bin"/>
    <property type="match status" value="1"/>
</dbReference>
<keyword evidence="9 12" id="KW-0239">DNA-directed DNA polymerase</keyword>
<dbReference type="Gene3D" id="2.40.50.730">
    <property type="match status" value="1"/>
</dbReference>
<dbReference type="Gene3D" id="1.10.132.60">
    <property type="entry name" value="DNA polymerase family B, C-terminal domain"/>
    <property type="match status" value="1"/>
</dbReference>
<dbReference type="GO" id="GO:0003887">
    <property type="term" value="F:DNA-directed DNA polymerase activity"/>
    <property type="evidence" value="ECO:0007669"/>
    <property type="project" value="UniProtKB-KW"/>
</dbReference>
<keyword evidence="6" id="KW-0479">Metal-binding</keyword>
<dbReference type="Proteomes" id="UP001165289">
    <property type="component" value="Unassembled WGS sequence"/>
</dbReference>
<dbReference type="NCBIfam" id="TIGR00592">
    <property type="entry name" value="pol2"/>
    <property type="match status" value="1"/>
</dbReference>
<dbReference type="InterPro" id="IPR023211">
    <property type="entry name" value="DNA_pol_palm_dom_sf"/>
</dbReference>
<dbReference type="Pfam" id="PF00136">
    <property type="entry name" value="DNA_pol_B"/>
    <property type="match status" value="1"/>
</dbReference>
<dbReference type="Gene3D" id="3.30.420.10">
    <property type="entry name" value="Ribonuclease H-like superfamily/Ribonuclease H"/>
    <property type="match status" value="1"/>
</dbReference>
<dbReference type="GO" id="GO:0003688">
    <property type="term" value="F:DNA replication origin binding"/>
    <property type="evidence" value="ECO:0007669"/>
    <property type="project" value="TreeGrafter"/>
</dbReference>
<gene>
    <name evidence="15" type="ORF">LOD99_14199</name>
</gene>
<dbReference type="Gene3D" id="3.30.70.2820">
    <property type="match status" value="1"/>
</dbReference>
<evidence type="ECO:0000256" key="6">
    <source>
        <dbReference type="ARBA" id="ARBA00022723"/>
    </source>
</evidence>
<sequence length="1102" mass="126504">MIIKLEIGPESPFDHKDVISSVIKQVDNSQDVDFSTINEDSISHSKDRNESSFFFLDAEEPDIKAFELPGVVLLFGKLRFYKDNHQPFDKKPIDCSCCCVVQDIPRIVYLLPKNPYSSDNFVTCYEEFNRIANTLHILEFSSRIVKKSVCFTFHDIPSGSDFLEIRYSRQYPNIPNDLVCDSFFCFSNTTENVLETLLVHNGIKGPCWLSLFDFTILSSNTFSCCKITLSLRGLHNIVVQSFQPSPPKFLALSLCIKYIESNIPESNKEIVILAYCIDKNRQIEDATLNDSFGPYIINICDIYKDPALAQKENMNIDTVGKDITILFHEDENSLLMHFSDQLYSLNPDFIFGYDTNFWLDLISARLQVHHIRKFSFIEKLKRKTYKFSRKTFHTTISFGRVVFDLCHSSKEFIKLDYYDIPSITSFVFNRRHYTLNHTQVKDIFLDSTDRLRDLVENVITESELILLLENELNIIKLAYQLTILAGNILSRTLLGGRAERNDFLLLHAFHARNYILPQKHTLIAPENNSEFLNKVDSHKKKSTFSGGLVFEPKKGLYNTFTLVLDFNSLYPSLIQEYNICFSTIDINSTEDPCLPPGNSKNLGVIPQELQLLVKKRKELKLQMKNFSLNSYEYSKLNICQKALKLTANSIYGCLGYSHSRFFARSLASLVTSLGREVLSSTKFFVENQFGLEVIYGDTDSIMIDTKLTNINQVKSLGNQLKTKINDIHNLLEIDIDSIYRRLLLLRKKKYAALSVNLSTDGIYTEIIDLKGLDIIRRDWCCITKKCGRFVIETILNNNHDTLVQKLRDYLSAFSDRIRNDLSDIDEFIIYKTLNKLPEEYADCNAYPHVAVAKWLKNNGGITAIGHVIPYVICNDGTNSNPLRRAYHPDRLRKSLAAYDSQLYIDKEYYLSNQIFPVISRLCAPLIDSKVISEFLGLHSVSLAKECVLSEKQRKGTSDAELSLTCPHCKIQFFCLLPTVSNSVISCTNCLLEICYQNLLFGIVLNFREHIKMLYFREQKCTEFFCSFITKDLNFINNIDSPCSLCFKCNQGIMKSMLPTFSISKKLNSLGTFYSSFPSLLQNSYNIFLTHSSFNTVCLLDLF</sequence>
<dbReference type="SMART" id="SM00486">
    <property type="entry name" value="POLBc"/>
    <property type="match status" value="1"/>
</dbReference>
<evidence type="ECO:0000256" key="2">
    <source>
        <dbReference type="ARBA" id="ARBA00005755"/>
    </source>
</evidence>
<dbReference type="InterPro" id="IPR036397">
    <property type="entry name" value="RNaseH_sf"/>
</dbReference>
<dbReference type="Pfam" id="PF03104">
    <property type="entry name" value="DNA_pol_B_exo1"/>
    <property type="match status" value="1"/>
</dbReference>
<dbReference type="SUPFAM" id="SSF53098">
    <property type="entry name" value="Ribonuclease H-like"/>
    <property type="match status" value="1"/>
</dbReference>
<organism evidence="15 16">
    <name type="scientific">Oopsacas minuta</name>
    <dbReference type="NCBI Taxonomy" id="111878"/>
    <lineage>
        <taxon>Eukaryota</taxon>
        <taxon>Metazoa</taxon>
        <taxon>Porifera</taxon>
        <taxon>Hexactinellida</taxon>
        <taxon>Hexasterophora</taxon>
        <taxon>Lyssacinosida</taxon>
        <taxon>Leucopsacidae</taxon>
        <taxon>Oopsacas</taxon>
    </lineage>
</organism>
<dbReference type="GO" id="GO:0003697">
    <property type="term" value="F:single-stranded DNA binding"/>
    <property type="evidence" value="ECO:0007669"/>
    <property type="project" value="TreeGrafter"/>
</dbReference>
<evidence type="ECO:0000256" key="9">
    <source>
        <dbReference type="ARBA" id="ARBA00022932"/>
    </source>
</evidence>
<dbReference type="EMBL" id="JAKMXF010000044">
    <property type="protein sequence ID" value="KAI6659859.1"/>
    <property type="molecule type" value="Genomic_DNA"/>
</dbReference>
<dbReference type="PRINTS" id="PR00106">
    <property type="entry name" value="DNAPOLB"/>
</dbReference>
<protein>
    <recommendedName>
        <fullName evidence="12">DNA polymerase</fullName>
        <ecNumber evidence="12">2.7.7.7</ecNumber>
    </recommendedName>
</protein>
<keyword evidence="3 12" id="KW-0808">Transferase</keyword>
<dbReference type="PROSITE" id="PS00116">
    <property type="entry name" value="DNA_POLYMERASE_B"/>
    <property type="match status" value="1"/>
</dbReference>
<feature type="domain" description="DNA-directed DNA polymerase family B multifunctional" evidence="13">
    <location>
        <begin position="489"/>
        <end position="924"/>
    </location>
</feature>
<keyword evidence="11" id="KW-0539">Nucleus</keyword>
<dbReference type="GO" id="GO:0008270">
    <property type="term" value="F:zinc ion binding"/>
    <property type="evidence" value="ECO:0007669"/>
    <property type="project" value="UniProtKB-KW"/>
</dbReference>
<dbReference type="Gene3D" id="3.90.1600.10">
    <property type="entry name" value="Palm domain of DNA polymerase"/>
    <property type="match status" value="1"/>
</dbReference>
<evidence type="ECO:0000256" key="5">
    <source>
        <dbReference type="ARBA" id="ARBA00022705"/>
    </source>
</evidence>
<dbReference type="PANTHER" id="PTHR45861">
    <property type="entry name" value="DNA POLYMERASE ALPHA CATALYTIC SUBUNIT"/>
    <property type="match status" value="1"/>
</dbReference>
<dbReference type="EC" id="2.7.7.7" evidence="12"/>
<dbReference type="InterPro" id="IPR017964">
    <property type="entry name" value="DNA-dir_DNA_pol_B_CS"/>
</dbReference>
<evidence type="ECO:0000256" key="10">
    <source>
        <dbReference type="ARBA" id="ARBA00023125"/>
    </source>
</evidence>
<dbReference type="SUPFAM" id="SSF56672">
    <property type="entry name" value="DNA/RNA polymerases"/>
    <property type="match status" value="1"/>
</dbReference>
<keyword evidence="5 12" id="KW-0235">DNA replication</keyword>
<comment type="similarity">
    <text evidence="2 12">Belongs to the DNA polymerase type-B family.</text>
</comment>
<dbReference type="InterPro" id="IPR006133">
    <property type="entry name" value="DNA-dir_DNA_pol_B_exonuc"/>
</dbReference>
<dbReference type="PANTHER" id="PTHR45861:SF1">
    <property type="entry name" value="DNA POLYMERASE ALPHA CATALYTIC SUBUNIT"/>
    <property type="match status" value="1"/>
</dbReference>
<proteinExistence type="inferred from homology"/>
<dbReference type="GO" id="GO:1902975">
    <property type="term" value="P:mitotic DNA replication initiation"/>
    <property type="evidence" value="ECO:0007669"/>
    <property type="project" value="InterPro"/>
</dbReference>
<comment type="subcellular location">
    <subcellularLocation>
        <location evidence="1">Nucleus</location>
    </subcellularLocation>
</comment>
<accession>A0AAV7KH21</accession>
<keyword evidence="10 12" id="KW-0238">DNA-binding</keyword>
<dbReference type="InterPro" id="IPR012337">
    <property type="entry name" value="RNaseH-like_sf"/>
</dbReference>
<evidence type="ECO:0000256" key="1">
    <source>
        <dbReference type="ARBA" id="ARBA00004123"/>
    </source>
</evidence>
<comment type="caution">
    <text evidence="15">The sequence shown here is derived from an EMBL/GenBank/DDBJ whole genome shotgun (WGS) entry which is preliminary data.</text>
</comment>
<evidence type="ECO:0000256" key="12">
    <source>
        <dbReference type="RuleBase" id="RU000442"/>
    </source>
</evidence>
<keyword evidence="4 12" id="KW-0548">Nucleotidyltransferase</keyword>
<keyword evidence="8" id="KW-0862">Zinc</keyword>
<dbReference type="InterPro" id="IPR043502">
    <property type="entry name" value="DNA/RNA_pol_sf"/>
</dbReference>
<evidence type="ECO:0000256" key="3">
    <source>
        <dbReference type="ARBA" id="ARBA00022679"/>
    </source>
</evidence>
<dbReference type="CDD" id="cd05532">
    <property type="entry name" value="POLBc_alpha"/>
    <property type="match status" value="1"/>
</dbReference>
<dbReference type="AlphaFoldDB" id="A0AAV7KH21"/>
<dbReference type="GO" id="GO:0003682">
    <property type="term" value="F:chromatin binding"/>
    <property type="evidence" value="ECO:0007669"/>
    <property type="project" value="TreeGrafter"/>
</dbReference>
<dbReference type="GO" id="GO:0006272">
    <property type="term" value="P:leading strand elongation"/>
    <property type="evidence" value="ECO:0007669"/>
    <property type="project" value="TreeGrafter"/>
</dbReference>
<evidence type="ECO:0000256" key="7">
    <source>
        <dbReference type="ARBA" id="ARBA00022771"/>
    </source>
</evidence>
<dbReference type="InterPro" id="IPR045846">
    <property type="entry name" value="POLBc_alpha"/>
</dbReference>
<evidence type="ECO:0000313" key="15">
    <source>
        <dbReference type="EMBL" id="KAI6659859.1"/>
    </source>
</evidence>
<evidence type="ECO:0000256" key="11">
    <source>
        <dbReference type="ARBA" id="ARBA00023242"/>
    </source>
</evidence>
<feature type="domain" description="DNA-directed DNA polymerase family B exonuclease" evidence="14">
    <location>
        <begin position="192"/>
        <end position="419"/>
    </location>
</feature>
<keyword evidence="16" id="KW-1185">Reference proteome</keyword>
<dbReference type="GO" id="GO:0005658">
    <property type="term" value="C:alpha DNA polymerase:primase complex"/>
    <property type="evidence" value="ECO:0007669"/>
    <property type="project" value="TreeGrafter"/>
</dbReference>
<dbReference type="GO" id="GO:0000166">
    <property type="term" value="F:nucleotide binding"/>
    <property type="evidence" value="ECO:0007669"/>
    <property type="project" value="InterPro"/>
</dbReference>